<dbReference type="Gene3D" id="2.160.20.160">
    <property type="match status" value="1"/>
</dbReference>
<name>U4KF46_9VIBR</name>
<sequence length="383" mass="42305">MPNQTINSQLYLGGLAETLIKDLGINPHTTEIHSFAEYLDDYSSDELETYEVLSGFGEINKGLYSMKTSNEYFFDENQQPIEKTVVDVSAFKWNAFGVKEALVITEADIANVTNIVDVNVQMLSDEGVSVKVEHAKRGTIATGEGDDTVFIYPKSNSSQWSNEFKVDLNGGNDFLEITSRDGDNGRDRGPHSVFTEWEVDMGTGNDTVDASGIVDPIRTGLKRQFEGGEGIDVIHLPGGPSAIPISGGSGNPYDTFPKTQFSGFEVVVGTNHFSYHHYRPNATFLKLDEDILEANKSGWGVGADGKVYTMLFHKVHLVWLDAFTHQDTDGDDDDWEIDSSILAKVEAETEFSASDISAIELHTDDADYVILTADITFDDFWAY</sequence>
<dbReference type="KEGG" id="vni:VIBNI_B2095"/>
<dbReference type="STRING" id="28173.VIBNI_B2095"/>
<proteinExistence type="predicted"/>
<dbReference type="EMBL" id="FO203527">
    <property type="protein sequence ID" value="CCO61801.1"/>
    <property type="molecule type" value="Genomic_DNA"/>
</dbReference>
<gene>
    <name evidence="1" type="ORF">VIBNI_B2095</name>
</gene>
<organism evidence="1 2">
    <name type="scientific">Vibrio nigripulchritudo</name>
    <dbReference type="NCBI Taxonomy" id="28173"/>
    <lineage>
        <taxon>Bacteria</taxon>
        <taxon>Pseudomonadati</taxon>
        <taxon>Pseudomonadota</taxon>
        <taxon>Gammaproteobacteria</taxon>
        <taxon>Vibrionales</taxon>
        <taxon>Vibrionaceae</taxon>
        <taxon>Vibrio</taxon>
    </lineage>
</organism>
<protein>
    <submittedName>
        <fullName evidence="1">Uncharacterized protein</fullName>
    </submittedName>
</protein>
<keyword evidence="2" id="KW-1185">Reference proteome</keyword>
<evidence type="ECO:0000313" key="2">
    <source>
        <dbReference type="Proteomes" id="UP000016895"/>
    </source>
</evidence>
<accession>U4KF46</accession>
<reference evidence="1 2" key="1">
    <citation type="journal article" date="2013" name="ISME J.">
        <title>Comparative genomics of pathogenic lineages of Vibrio nigripulchritudo identifies virulence-associated traits.</title>
        <authorList>
            <person name="Goudenege D."/>
            <person name="Labreuche Y."/>
            <person name="Krin E."/>
            <person name="Ansquer D."/>
            <person name="Mangenot S."/>
            <person name="Calteau A."/>
            <person name="Medigue C."/>
            <person name="Mazel D."/>
            <person name="Polz M.F."/>
            <person name="Le Roux F."/>
        </authorList>
    </citation>
    <scope>NUCLEOTIDE SEQUENCE [LARGE SCALE GENOMIC DNA]</scope>
    <source>
        <strain evidence="2">SnF1</strain>
    </source>
</reference>
<dbReference type="OrthoDB" id="5891950at2"/>
<evidence type="ECO:0000313" key="1">
    <source>
        <dbReference type="EMBL" id="CCO61801.1"/>
    </source>
</evidence>
<dbReference type="RefSeq" id="WP_022562165.1">
    <property type="nucleotide sequence ID" value="NC_022543.1"/>
</dbReference>
<dbReference type="Proteomes" id="UP000016895">
    <property type="component" value="Chromosome 2"/>
</dbReference>
<dbReference type="PATRIC" id="fig|1260221.3.peg.5649"/>
<dbReference type="AlphaFoldDB" id="U4KF46"/>